<organism evidence="2 3">
    <name type="scientific">Glossina palpalis gambiensis</name>
    <dbReference type="NCBI Taxonomy" id="67801"/>
    <lineage>
        <taxon>Eukaryota</taxon>
        <taxon>Metazoa</taxon>
        <taxon>Ecdysozoa</taxon>
        <taxon>Arthropoda</taxon>
        <taxon>Hexapoda</taxon>
        <taxon>Insecta</taxon>
        <taxon>Pterygota</taxon>
        <taxon>Neoptera</taxon>
        <taxon>Endopterygota</taxon>
        <taxon>Diptera</taxon>
        <taxon>Brachycera</taxon>
        <taxon>Muscomorpha</taxon>
        <taxon>Hippoboscoidea</taxon>
        <taxon>Glossinidae</taxon>
        <taxon>Glossina</taxon>
    </lineage>
</organism>
<dbReference type="AlphaFoldDB" id="A0A1B0BCD5"/>
<keyword evidence="1" id="KW-0175">Coiled coil</keyword>
<dbReference type="EMBL" id="JXJN01011953">
    <property type="status" value="NOT_ANNOTATED_CDS"/>
    <property type="molecule type" value="Genomic_DNA"/>
</dbReference>
<dbReference type="Proteomes" id="UP000092460">
    <property type="component" value="Unassembled WGS sequence"/>
</dbReference>
<accession>A0A1B0BCD5</accession>
<protein>
    <submittedName>
        <fullName evidence="2">Uncharacterized protein</fullName>
    </submittedName>
</protein>
<reference evidence="2" key="2">
    <citation type="submission" date="2020-05" db="UniProtKB">
        <authorList>
            <consortium name="EnsemblMetazoa"/>
        </authorList>
    </citation>
    <scope>IDENTIFICATION</scope>
    <source>
        <strain evidence="2">IAEA</strain>
    </source>
</reference>
<name>A0A1B0BCD5_9MUSC</name>
<evidence type="ECO:0000313" key="3">
    <source>
        <dbReference type="Proteomes" id="UP000092460"/>
    </source>
</evidence>
<dbReference type="EnsemblMetazoa" id="GPPI025598-RA">
    <property type="protein sequence ID" value="GPPI025598-PA"/>
    <property type="gene ID" value="GPPI025598"/>
</dbReference>
<reference evidence="3" key="1">
    <citation type="submission" date="2015-01" db="EMBL/GenBank/DDBJ databases">
        <authorList>
            <person name="Aksoy S."/>
            <person name="Warren W."/>
            <person name="Wilson R.K."/>
        </authorList>
    </citation>
    <scope>NUCLEOTIDE SEQUENCE [LARGE SCALE GENOMIC DNA]</scope>
    <source>
        <strain evidence="3">IAEA</strain>
    </source>
</reference>
<keyword evidence="3" id="KW-1185">Reference proteome</keyword>
<evidence type="ECO:0000313" key="2">
    <source>
        <dbReference type="EnsemblMetazoa" id="GPPI025598-PA"/>
    </source>
</evidence>
<feature type="coiled-coil region" evidence="1">
    <location>
        <begin position="205"/>
        <end position="232"/>
    </location>
</feature>
<dbReference type="EMBL" id="JXJN01011954">
    <property type="status" value="NOT_ANNOTATED_CDS"/>
    <property type="molecule type" value="Genomic_DNA"/>
</dbReference>
<proteinExistence type="predicted"/>
<sequence length="372" mass="42170">MAAAAAAAAAAATAAATTNNNYSNEAEFEKVFSKEATSQRVFKINCFFIFVRSTTKTKVKVKTMQQTSETSKTSPNSCLRETVSLPELSRVPSPKQSLRHTPKACKTVQADLDTRPECQPCDASSVQIKNQELNQLPINMQTVHVIPPPLDYYQKYHLNSALFAGEKSKIYWQMNEMFSKRLHHISNRNAQDSLQMKVIAYQEWVDVLLKTYDSAMVNIKQLEDEVAERLERWRCKTTVVYQNCNWDLTDLSLEALSLSQPLIAANSGTGNICVGDGEVDIKKQSVNAQMEKDQLRNNMKTLAVEVAERHKEVEELKRKLSSMEREMQEKLQDKDKMIKDLQTDLKSGYVMMSKSNVHGFLLLTLRFLSGKL</sequence>
<dbReference type="VEuPathDB" id="VectorBase:GPPI025598"/>
<feature type="coiled-coil region" evidence="1">
    <location>
        <begin position="285"/>
        <end position="344"/>
    </location>
</feature>
<evidence type="ECO:0000256" key="1">
    <source>
        <dbReference type="SAM" id="Coils"/>
    </source>
</evidence>